<accession>U2TI64</accession>
<dbReference type="PATRIC" id="fig|1125712.3.peg.2278"/>
<evidence type="ECO:0000313" key="2">
    <source>
        <dbReference type="Proteomes" id="UP000016638"/>
    </source>
</evidence>
<reference evidence="1 2" key="1">
    <citation type="submission" date="2013-08" db="EMBL/GenBank/DDBJ databases">
        <authorList>
            <person name="Durkin A.S."/>
            <person name="Haft D.R."/>
            <person name="McCorrison J."/>
            <person name="Torralba M."/>
            <person name="Gillis M."/>
            <person name="Haft D.H."/>
            <person name="Methe B."/>
            <person name="Sutton G."/>
            <person name="Nelson K.E."/>
        </authorList>
    </citation>
    <scope>NUCLEOTIDE SEQUENCE [LARGE SCALE GENOMIC DNA]</scope>
    <source>
        <strain evidence="1 2">F0195</strain>
    </source>
</reference>
<sequence length="141" mass="13872">MSGSIRIGGIGLTVPDGASAKPLAEAMGVGTLIKGANWFVAATLVAPQVSPPELLALIEAKMGSQGAGVEWGQALGPDADGMSGVSAECSLPEGARGIAQVAPVPEGLLVLFGRMGAGSGDGAVRAVRSVLESVLPGVRRG</sequence>
<protein>
    <submittedName>
        <fullName evidence="1">Uncharacterized protein</fullName>
    </submittedName>
</protein>
<dbReference type="STRING" id="1125712.HMPREF1316_0619"/>
<dbReference type="EMBL" id="AWEZ01000069">
    <property type="protein sequence ID" value="ERL06155.1"/>
    <property type="molecule type" value="Genomic_DNA"/>
</dbReference>
<dbReference type="RefSeq" id="WP_021727211.1">
    <property type="nucleotide sequence ID" value="NZ_AWEZ01000069.1"/>
</dbReference>
<dbReference type="Proteomes" id="UP000016638">
    <property type="component" value="Unassembled WGS sequence"/>
</dbReference>
<organism evidence="1 2">
    <name type="scientific">Olsenella profusa F0195</name>
    <dbReference type="NCBI Taxonomy" id="1125712"/>
    <lineage>
        <taxon>Bacteria</taxon>
        <taxon>Bacillati</taxon>
        <taxon>Actinomycetota</taxon>
        <taxon>Coriobacteriia</taxon>
        <taxon>Coriobacteriales</taxon>
        <taxon>Atopobiaceae</taxon>
        <taxon>Olsenella</taxon>
    </lineage>
</organism>
<dbReference type="OrthoDB" id="9844653at2"/>
<gene>
    <name evidence="1" type="ORF">HMPREF1316_0619</name>
</gene>
<proteinExistence type="predicted"/>
<evidence type="ECO:0000313" key="1">
    <source>
        <dbReference type="EMBL" id="ERL06155.1"/>
    </source>
</evidence>
<keyword evidence="2" id="KW-1185">Reference proteome</keyword>
<dbReference type="AlphaFoldDB" id="U2TI64"/>
<name>U2TI64_9ACTN</name>
<comment type="caution">
    <text evidence="1">The sequence shown here is derived from an EMBL/GenBank/DDBJ whole genome shotgun (WGS) entry which is preliminary data.</text>
</comment>